<comment type="caution">
    <text evidence="3">The sequence shown here is derived from an EMBL/GenBank/DDBJ whole genome shotgun (WGS) entry which is preliminary data.</text>
</comment>
<feature type="region of interest" description="Disordered" evidence="1">
    <location>
        <begin position="1"/>
        <end position="26"/>
    </location>
</feature>
<dbReference type="InterPro" id="IPR027417">
    <property type="entry name" value="P-loop_NTPase"/>
</dbReference>
<feature type="domain" description="AAA" evidence="2">
    <location>
        <begin position="28"/>
        <end position="204"/>
    </location>
</feature>
<dbReference type="Proteomes" id="UP001642464">
    <property type="component" value="Unassembled WGS sequence"/>
</dbReference>
<reference evidence="3 4" key="1">
    <citation type="submission" date="2024-02" db="EMBL/GenBank/DDBJ databases">
        <authorList>
            <person name="Chen Y."/>
            <person name="Shah S."/>
            <person name="Dougan E. K."/>
            <person name="Thang M."/>
            <person name="Chan C."/>
        </authorList>
    </citation>
    <scope>NUCLEOTIDE SEQUENCE [LARGE SCALE GENOMIC DNA]</scope>
</reference>
<evidence type="ECO:0000259" key="2">
    <source>
        <dbReference type="Pfam" id="PF13614"/>
    </source>
</evidence>
<feature type="compositionally biased region" description="Polar residues" evidence="1">
    <location>
        <begin position="1"/>
        <end position="20"/>
    </location>
</feature>
<dbReference type="Gene3D" id="3.40.50.300">
    <property type="entry name" value="P-loop containing nucleotide triphosphate hydrolases"/>
    <property type="match status" value="1"/>
</dbReference>
<keyword evidence="4" id="KW-1185">Reference proteome</keyword>
<dbReference type="PANTHER" id="PTHR13696">
    <property type="entry name" value="P-LOOP CONTAINING NUCLEOSIDE TRIPHOSPHATE HYDROLASE"/>
    <property type="match status" value="1"/>
</dbReference>
<protein>
    <submittedName>
        <fullName evidence="3">Sporulation initiation inhibitor protein Soj</fullName>
    </submittedName>
</protein>
<dbReference type="EMBL" id="CAXAMM010036817">
    <property type="protein sequence ID" value="CAK9076316.1"/>
    <property type="molecule type" value="Genomic_DNA"/>
</dbReference>
<dbReference type="CDD" id="cd02042">
    <property type="entry name" value="ParAB_family"/>
    <property type="match status" value="1"/>
</dbReference>
<accession>A0ABP0PJX6</accession>
<gene>
    <name evidence="3" type="ORF">SCF082_LOCUS36816</name>
</gene>
<dbReference type="Pfam" id="PF13614">
    <property type="entry name" value="AAA_31"/>
    <property type="match status" value="1"/>
</dbReference>
<sequence>MESAQHGENPTRQEQAQPSTPAAVGPPRVFALMNQKGGVGKSTTAVNLAAALARLGKRVLLADLDPQAHATLHLGVSADGESGPVTVYDALLDPAAVELTEAGENLFLLPSETDLAAVETELAQADGRHHRLRLAIDAACKTHDIDVVLIDCPPSLGLLTLNGLAAADEVVIPMQAHFLALHGVGKLLETVRMVAKQVRPQLKVAGVVLCMYDQQASHTQEVVGDIEAFFAEGRDRDVPWRGARVLWPPIRRNIKLAEAPSFGQSIFEYAPQAAGARDYAALAKHFMALVEPT</sequence>
<dbReference type="PANTHER" id="PTHR13696:SF52">
    <property type="entry name" value="PARA FAMILY PROTEIN CT_582"/>
    <property type="match status" value="1"/>
</dbReference>
<proteinExistence type="predicted"/>
<dbReference type="SUPFAM" id="SSF52540">
    <property type="entry name" value="P-loop containing nucleoside triphosphate hydrolases"/>
    <property type="match status" value="1"/>
</dbReference>
<feature type="non-terminal residue" evidence="3">
    <location>
        <position position="293"/>
    </location>
</feature>
<evidence type="ECO:0000313" key="3">
    <source>
        <dbReference type="EMBL" id="CAK9076316.1"/>
    </source>
</evidence>
<evidence type="ECO:0000256" key="1">
    <source>
        <dbReference type="SAM" id="MobiDB-lite"/>
    </source>
</evidence>
<evidence type="ECO:0000313" key="4">
    <source>
        <dbReference type="Proteomes" id="UP001642464"/>
    </source>
</evidence>
<dbReference type="InterPro" id="IPR050678">
    <property type="entry name" value="DNA_Partitioning_ATPase"/>
</dbReference>
<name>A0ABP0PJX6_9DINO</name>
<organism evidence="3 4">
    <name type="scientific">Durusdinium trenchii</name>
    <dbReference type="NCBI Taxonomy" id="1381693"/>
    <lineage>
        <taxon>Eukaryota</taxon>
        <taxon>Sar</taxon>
        <taxon>Alveolata</taxon>
        <taxon>Dinophyceae</taxon>
        <taxon>Suessiales</taxon>
        <taxon>Symbiodiniaceae</taxon>
        <taxon>Durusdinium</taxon>
    </lineage>
</organism>
<dbReference type="InterPro" id="IPR025669">
    <property type="entry name" value="AAA_dom"/>
</dbReference>